<dbReference type="GeneID" id="101077393"/>
<feature type="compositionally biased region" description="Basic and acidic residues" evidence="2">
    <location>
        <begin position="743"/>
        <end position="758"/>
    </location>
</feature>
<dbReference type="Ensembl" id="ENSTRUT00000057586.2">
    <property type="protein sequence ID" value="ENSTRUP00000053680.2"/>
    <property type="gene ID" value="ENSTRUG00000023317.2"/>
</dbReference>
<evidence type="ECO:0000259" key="3">
    <source>
        <dbReference type="PROSITE" id="PS50003"/>
    </source>
</evidence>
<feature type="compositionally biased region" description="Low complexity" evidence="2">
    <location>
        <begin position="610"/>
        <end position="619"/>
    </location>
</feature>
<evidence type="ECO:0000256" key="1">
    <source>
        <dbReference type="ARBA" id="ARBA00022553"/>
    </source>
</evidence>
<dbReference type="SUPFAM" id="SSF50729">
    <property type="entry name" value="PH domain-like"/>
    <property type="match status" value="1"/>
</dbReference>
<feature type="compositionally biased region" description="Polar residues" evidence="2">
    <location>
        <begin position="1024"/>
        <end position="1037"/>
    </location>
</feature>
<name>A0A3B5KE77_TAKRU</name>
<dbReference type="InterPro" id="IPR011993">
    <property type="entry name" value="PH-like_dom_sf"/>
</dbReference>
<dbReference type="GO" id="GO:0031267">
    <property type="term" value="F:small GTPase binding"/>
    <property type="evidence" value="ECO:0007669"/>
    <property type="project" value="TreeGrafter"/>
</dbReference>
<accession>A0A3B5KE77</accession>
<protein>
    <submittedName>
        <fullName evidence="5">Pleckstrin homology domain-containing family G member 3-like</fullName>
    </submittedName>
</protein>
<organism evidence="5 6">
    <name type="scientific">Takifugu rubripes</name>
    <name type="common">Japanese pufferfish</name>
    <name type="synonym">Fugu rubripes</name>
    <dbReference type="NCBI Taxonomy" id="31033"/>
    <lineage>
        <taxon>Eukaryota</taxon>
        <taxon>Metazoa</taxon>
        <taxon>Chordata</taxon>
        <taxon>Craniata</taxon>
        <taxon>Vertebrata</taxon>
        <taxon>Euteleostomi</taxon>
        <taxon>Actinopterygii</taxon>
        <taxon>Neopterygii</taxon>
        <taxon>Teleostei</taxon>
        <taxon>Neoteleostei</taxon>
        <taxon>Acanthomorphata</taxon>
        <taxon>Eupercaria</taxon>
        <taxon>Tetraodontiformes</taxon>
        <taxon>Tetradontoidea</taxon>
        <taxon>Tetraodontidae</taxon>
        <taxon>Takifugu</taxon>
    </lineage>
</organism>
<dbReference type="PANTHER" id="PTHR45924:SF4">
    <property type="entry name" value="PLECKSTRIN HOMOLOGY DOMAIN-CONTAINING FAMILY G MEMBER 3"/>
    <property type="match status" value="1"/>
</dbReference>
<dbReference type="InterPro" id="IPR001849">
    <property type="entry name" value="PH_domain"/>
</dbReference>
<evidence type="ECO:0000259" key="4">
    <source>
        <dbReference type="PROSITE" id="PS50010"/>
    </source>
</evidence>
<feature type="region of interest" description="Disordered" evidence="2">
    <location>
        <begin position="1024"/>
        <end position="1087"/>
    </location>
</feature>
<proteinExistence type="predicted"/>
<keyword evidence="1" id="KW-0597">Phosphoprotein</keyword>
<dbReference type="InterPro" id="IPR055251">
    <property type="entry name" value="SOS1_NGEF_PH"/>
</dbReference>
<dbReference type="InterPro" id="IPR035899">
    <property type="entry name" value="DBL_dom_sf"/>
</dbReference>
<dbReference type="Pfam" id="PF22697">
    <property type="entry name" value="SOS1_NGEF_PH"/>
    <property type="match status" value="1"/>
</dbReference>
<feature type="compositionally biased region" description="Low complexity" evidence="2">
    <location>
        <begin position="58"/>
        <end position="67"/>
    </location>
</feature>
<dbReference type="CDD" id="cd00160">
    <property type="entry name" value="RhoGEF"/>
    <property type="match status" value="1"/>
</dbReference>
<feature type="region of interest" description="Disordered" evidence="2">
    <location>
        <begin position="1"/>
        <end position="34"/>
    </location>
</feature>
<dbReference type="Proteomes" id="UP000005226">
    <property type="component" value="Chromosome 2"/>
</dbReference>
<feature type="region of interest" description="Disordered" evidence="2">
    <location>
        <begin position="549"/>
        <end position="656"/>
    </location>
</feature>
<reference evidence="5 6" key="1">
    <citation type="journal article" date="2011" name="Genome Biol. Evol.">
        <title>Integration of the genetic map and genome assembly of fugu facilitates insights into distinct features of genome evolution in teleosts and mammals.</title>
        <authorList>
            <person name="Kai W."/>
            <person name="Kikuchi K."/>
            <person name="Tohari S."/>
            <person name="Chew A.K."/>
            <person name="Tay A."/>
            <person name="Fujiwara A."/>
            <person name="Hosoya S."/>
            <person name="Suetake H."/>
            <person name="Naruse K."/>
            <person name="Brenner S."/>
            <person name="Suzuki Y."/>
            <person name="Venkatesh B."/>
        </authorList>
    </citation>
    <scope>NUCLEOTIDE SEQUENCE [LARGE SCALE GENOMIC DNA]</scope>
</reference>
<feature type="region of interest" description="Disordered" evidence="2">
    <location>
        <begin position="922"/>
        <end position="969"/>
    </location>
</feature>
<evidence type="ECO:0000313" key="6">
    <source>
        <dbReference type="Proteomes" id="UP000005226"/>
    </source>
</evidence>
<dbReference type="SMART" id="SM00325">
    <property type="entry name" value="RhoGEF"/>
    <property type="match status" value="1"/>
</dbReference>
<feature type="region of interest" description="Disordered" evidence="2">
    <location>
        <begin position="49"/>
        <end position="155"/>
    </location>
</feature>
<evidence type="ECO:0000313" key="5">
    <source>
        <dbReference type="Ensembl" id="ENSTRUP00000053680.2"/>
    </source>
</evidence>
<dbReference type="GO" id="GO:2000114">
    <property type="term" value="P:regulation of establishment of cell polarity"/>
    <property type="evidence" value="ECO:0007669"/>
    <property type="project" value="TreeGrafter"/>
</dbReference>
<reference evidence="5" key="2">
    <citation type="submission" date="2025-08" db="UniProtKB">
        <authorList>
            <consortium name="Ensembl"/>
        </authorList>
    </citation>
    <scope>IDENTIFICATION</scope>
</reference>
<evidence type="ECO:0000256" key="2">
    <source>
        <dbReference type="SAM" id="MobiDB-lite"/>
    </source>
</evidence>
<dbReference type="Gene3D" id="1.20.900.10">
    <property type="entry name" value="Dbl homology (DH) domain"/>
    <property type="match status" value="1"/>
</dbReference>
<dbReference type="STRING" id="31033.ENSTRUP00000088036"/>
<dbReference type="PANTHER" id="PTHR45924">
    <property type="entry name" value="FI17866P1"/>
    <property type="match status" value="1"/>
</dbReference>
<dbReference type="GO" id="GO:0005085">
    <property type="term" value="F:guanyl-nucleotide exchange factor activity"/>
    <property type="evidence" value="ECO:0007669"/>
    <property type="project" value="InterPro"/>
</dbReference>
<feature type="region of interest" description="Disordered" evidence="2">
    <location>
        <begin position="1194"/>
        <end position="1219"/>
    </location>
</feature>
<feature type="compositionally biased region" description="Polar residues" evidence="2">
    <location>
        <begin position="128"/>
        <end position="147"/>
    </location>
</feature>
<dbReference type="GO" id="GO:0005829">
    <property type="term" value="C:cytosol"/>
    <property type="evidence" value="ECO:0007669"/>
    <property type="project" value="UniProtKB-ARBA"/>
</dbReference>
<dbReference type="PROSITE" id="PS50010">
    <property type="entry name" value="DH_2"/>
    <property type="match status" value="1"/>
</dbReference>
<dbReference type="Gene3D" id="2.30.29.30">
    <property type="entry name" value="Pleckstrin-homology domain (PH domain)/Phosphotyrosine-binding domain (PTB)"/>
    <property type="match status" value="1"/>
</dbReference>
<dbReference type="SMART" id="SM00233">
    <property type="entry name" value="PH"/>
    <property type="match status" value="1"/>
</dbReference>
<dbReference type="SUPFAM" id="SSF48065">
    <property type="entry name" value="DBL homology domain (DH-domain)"/>
    <property type="match status" value="1"/>
</dbReference>
<feature type="region of interest" description="Disordered" evidence="2">
    <location>
        <begin position="485"/>
        <end position="529"/>
    </location>
</feature>
<dbReference type="FunFam" id="1.20.900.10:FF:000019">
    <property type="entry name" value="Pleckstrin homology domain-containing family G member 1"/>
    <property type="match status" value="1"/>
</dbReference>
<dbReference type="PROSITE" id="PS50003">
    <property type="entry name" value="PH_DOMAIN"/>
    <property type="match status" value="1"/>
</dbReference>
<feature type="compositionally biased region" description="Basic and acidic residues" evidence="2">
    <location>
        <begin position="595"/>
        <end position="604"/>
    </location>
</feature>
<feature type="compositionally biased region" description="Low complexity" evidence="2">
    <location>
        <begin position="74"/>
        <end position="91"/>
    </location>
</feature>
<dbReference type="Pfam" id="PF00621">
    <property type="entry name" value="RhoGEF"/>
    <property type="match status" value="1"/>
</dbReference>
<gene>
    <name evidence="5" type="primary">LOC101077393</name>
</gene>
<dbReference type="CDD" id="cd13243">
    <property type="entry name" value="PH_PLEKHG1_G2_G3"/>
    <property type="match status" value="1"/>
</dbReference>
<feature type="compositionally biased region" description="Basic and acidic residues" evidence="2">
    <location>
        <begin position="549"/>
        <end position="573"/>
    </location>
</feature>
<sequence length="1242" mass="138472">MPEESHSALHQGPMGEESPQLSSSLPTSEHEQANVDLGADCCGHLCVELPDKEGERPVSLVSTLSSDSSRDGRSLFGSTATLPSSTTPPAQSEEDIDLELSPPEGTSSQTGDQSPALTGSRGRWHEQLASNGMRNQWNGNTGCSNGKASGETPYIKDSPVITDAMAPNPKLTYVDRVVMEIIETERMYVKDLRSIVEDYLAHIIDMSNLPIRPEQVCALFGNIEDIYEFNSELLQSLDMCDNDPVAIAQCFVDKSEYFEIYTQYCTNYPNSVAALTDCMRNKTLAKFFRDRQASLKRSLPLGSYLLKPVQRILKYHLLLQEIAKHFDPHEEGYEVIQEAIETMTGVAWYINDMKRKHEHAVRVQEIQSLLINWKGPDLTTYGELALEGTFHVLRAKNTRTLFLFDRMLLITKKRGEHYVYKTHISCSTLMLLDSVKDPLLFSVIHFKHPKQPHTVQAKSVEEKRLWAQHIKRLILENHNAIVPQKAREGTSDISDSPGKYHYSPERLKKTDSCHGDEFHLGRRNGRRSSEPAKQLIKNAKVFHAAVLKDDPSGDLAEQKADKSEEVTPPRPEEMAVEESPTAQTTVADLGPVDSEEQKLDHQVTERCCQSPLSPSSPVPQNFKASESQDSSRETGEDGDVESDSSGLPAEDTSMLSNGGLSEEEEMVLSGNKGILPVSVLDQAGVIVEGFMSSLSRRSSLVSEELAFSSPFVRSPSALEVETEVVANFTPEPQETPLSIGGPHEPEERTLSEGQRRSTLSKQDRLLIHKIRRYYEHAEHQDANFSIKRRESLSYIPAGLVRNLSQQLNVGPRDQAALAYRKGQSRNRPTSWAVFDLPGLGKSKNIQHHKVPKLKISPVEAKTWSQSGADPREEAFRPSADMLRVWDDMEMAQKGQQIPEEACDDSRTLLDTESDIFEICMSEEPPQGPIESENCPPPKESSTSSLRTSFPAVQEEPPQESTTQEKNHFGPAHLPKIVTFQKCAEEDQILEDMGRMKNKVFQLARQYSQRIKNNRPLVWQRNRGTNQQGFKNVPSAQEKSGKPNLRLSISPSDQPLIHDESSLSPVQSPRSASSPEQTLSPSHSMQSDRFLWPDVQELRTKYTSQSSKLNCTAPNGMVKCSTSGCQGCPSHYNSLFDLRRAAADCHRTEALPKRSCGEEDPAQHTLHPPLCRWSSLDHVLGSLPLHEVQNLQDAASPARENGTTHAEVEALQEGSDCSTKSKLAESHLVKSLREKFQSLSATS</sequence>
<dbReference type="InterPro" id="IPR043324">
    <property type="entry name" value="PH_PLEKHG1_G2_G3"/>
</dbReference>
<feature type="domain" description="DH" evidence="4">
    <location>
        <begin position="173"/>
        <end position="353"/>
    </location>
</feature>
<feature type="region of interest" description="Disordered" evidence="2">
    <location>
        <begin position="731"/>
        <end position="758"/>
    </location>
</feature>
<dbReference type="AlphaFoldDB" id="A0A3B5KE77"/>
<keyword evidence="6" id="KW-1185">Reference proteome</keyword>
<feature type="compositionally biased region" description="Polar residues" evidence="2">
    <location>
        <begin position="104"/>
        <end position="117"/>
    </location>
</feature>
<feature type="compositionally biased region" description="Polar residues" evidence="2">
    <location>
        <begin position="1061"/>
        <end position="1086"/>
    </location>
</feature>
<dbReference type="InterPro" id="IPR000219">
    <property type="entry name" value="DH_dom"/>
</dbReference>
<feature type="compositionally biased region" description="Basic and acidic residues" evidence="2">
    <location>
        <begin position="502"/>
        <end position="520"/>
    </location>
</feature>
<feature type="domain" description="PH" evidence="3">
    <location>
        <begin position="377"/>
        <end position="475"/>
    </location>
</feature>
<dbReference type="RefSeq" id="XP_011614691.2">
    <property type="nucleotide sequence ID" value="XM_011616389.2"/>
</dbReference>
<dbReference type="GeneTree" id="ENSGT00940000156521"/>
<reference evidence="5" key="3">
    <citation type="submission" date="2025-09" db="UniProtKB">
        <authorList>
            <consortium name="Ensembl"/>
        </authorList>
    </citation>
    <scope>IDENTIFICATION</scope>
</reference>